<gene>
    <name evidence="5" type="primary">LOC102809001</name>
</gene>
<dbReference type="InterPro" id="IPR037185">
    <property type="entry name" value="EmrE-like"/>
</dbReference>
<protein>
    <submittedName>
        <fullName evidence="5">Solute carrier family 35 member G1-like</fullName>
    </submittedName>
</protein>
<proteinExistence type="predicted"/>
<feature type="domain" description="EamA" evidence="3">
    <location>
        <begin position="208"/>
        <end position="345"/>
    </location>
</feature>
<dbReference type="Pfam" id="PF00892">
    <property type="entry name" value="EamA"/>
    <property type="match status" value="2"/>
</dbReference>
<feature type="transmembrane region" description="Helical" evidence="2">
    <location>
        <begin position="328"/>
        <end position="350"/>
    </location>
</feature>
<feature type="transmembrane region" description="Helical" evidence="2">
    <location>
        <begin position="56"/>
        <end position="78"/>
    </location>
</feature>
<keyword evidence="2" id="KW-1133">Transmembrane helix</keyword>
<name>A0ABM0MF32_SACKO</name>
<keyword evidence="2" id="KW-0812">Transmembrane</keyword>
<dbReference type="PANTHER" id="PTHR22911">
    <property type="entry name" value="ACYL-MALONYL CONDENSING ENZYME-RELATED"/>
    <property type="match status" value="1"/>
</dbReference>
<evidence type="ECO:0000256" key="1">
    <source>
        <dbReference type="SAM" id="MobiDB-lite"/>
    </source>
</evidence>
<reference evidence="5" key="1">
    <citation type="submission" date="2025-08" db="UniProtKB">
        <authorList>
            <consortium name="RefSeq"/>
        </authorList>
    </citation>
    <scope>IDENTIFICATION</scope>
    <source>
        <tissue evidence="5">Testes</tissue>
    </source>
</reference>
<feature type="transmembrane region" description="Helical" evidence="2">
    <location>
        <begin position="207"/>
        <end position="227"/>
    </location>
</feature>
<feature type="transmembrane region" description="Helical" evidence="2">
    <location>
        <begin position="170"/>
        <end position="187"/>
    </location>
</feature>
<dbReference type="GeneID" id="102809001"/>
<dbReference type="RefSeq" id="XP_006818623.1">
    <property type="nucleotide sequence ID" value="XM_006818560.1"/>
</dbReference>
<feature type="transmembrane region" description="Helical" evidence="2">
    <location>
        <begin position="84"/>
        <end position="101"/>
    </location>
</feature>
<evidence type="ECO:0000313" key="4">
    <source>
        <dbReference type="Proteomes" id="UP000694865"/>
    </source>
</evidence>
<evidence type="ECO:0000256" key="2">
    <source>
        <dbReference type="SAM" id="Phobius"/>
    </source>
</evidence>
<feature type="transmembrane region" description="Helical" evidence="2">
    <location>
        <begin position="303"/>
        <end position="322"/>
    </location>
</feature>
<sequence>MESNGSAMNGNLAKSQEIELSESDWLFSSRQTQKSDGDSLDEKSDKYKACMGTTMGLLAGVGLGISDTFCVVCLYYGLSPAQVLLVKSLIMLIVVIPLLFVHKVNILKVSRRDVTLNVMKGLFENGGDIFFYYALAWAGLGDGTAIAAGAFPIFTPLIACVCVRERCKLTDCITIVINVIGIILISRPEFIFGSDPDTVGERSDKAALGYVMAICASFCLASGAVCVRGMSKGLELVVVMFFNGVCGLVITIPLIYFTSDAPIFKFISIYTVLLALLAGMVVFYFVYVYSFNKALKLQKAGRVALLCNIQVVVGFAGELLIFNNPPTTLELVGAGLVLLSSFIVTVISWCDSDSGKVEPEPFTVIEKEHDSGVDSIQLDETQASINLDKNREK</sequence>
<feature type="domain" description="EamA" evidence="3">
    <location>
        <begin position="52"/>
        <end position="186"/>
    </location>
</feature>
<feature type="region of interest" description="Disordered" evidence="1">
    <location>
        <begin position="373"/>
        <end position="393"/>
    </location>
</feature>
<dbReference type="SUPFAM" id="SSF103481">
    <property type="entry name" value="Multidrug resistance efflux transporter EmrE"/>
    <property type="match status" value="2"/>
</dbReference>
<feature type="compositionally biased region" description="Polar residues" evidence="1">
    <location>
        <begin position="378"/>
        <end position="387"/>
    </location>
</feature>
<feature type="transmembrane region" description="Helical" evidence="2">
    <location>
        <begin position="122"/>
        <end position="140"/>
    </location>
</feature>
<accession>A0ABM0MF32</accession>
<evidence type="ECO:0000313" key="5">
    <source>
        <dbReference type="RefSeq" id="XP_006818623.1"/>
    </source>
</evidence>
<keyword evidence="2" id="KW-0472">Membrane</keyword>
<feature type="transmembrane region" description="Helical" evidence="2">
    <location>
        <begin position="234"/>
        <end position="257"/>
    </location>
</feature>
<evidence type="ECO:0000259" key="3">
    <source>
        <dbReference type="Pfam" id="PF00892"/>
    </source>
</evidence>
<dbReference type="PANTHER" id="PTHR22911:SF137">
    <property type="entry name" value="SOLUTE CARRIER FAMILY 35 MEMBER G2-RELATED"/>
    <property type="match status" value="1"/>
</dbReference>
<organism evidence="4 5">
    <name type="scientific">Saccoglossus kowalevskii</name>
    <name type="common">Acorn worm</name>
    <dbReference type="NCBI Taxonomy" id="10224"/>
    <lineage>
        <taxon>Eukaryota</taxon>
        <taxon>Metazoa</taxon>
        <taxon>Hemichordata</taxon>
        <taxon>Enteropneusta</taxon>
        <taxon>Harrimaniidae</taxon>
        <taxon>Saccoglossus</taxon>
    </lineage>
</organism>
<dbReference type="InterPro" id="IPR000620">
    <property type="entry name" value="EamA_dom"/>
</dbReference>
<feature type="transmembrane region" description="Helical" evidence="2">
    <location>
        <begin position="146"/>
        <end position="163"/>
    </location>
</feature>
<keyword evidence="4" id="KW-1185">Reference proteome</keyword>
<feature type="transmembrane region" description="Helical" evidence="2">
    <location>
        <begin position="269"/>
        <end position="291"/>
    </location>
</feature>
<dbReference type="Proteomes" id="UP000694865">
    <property type="component" value="Unplaced"/>
</dbReference>